<dbReference type="InterPro" id="IPR051786">
    <property type="entry name" value="ASN_synthetase/amidase"/>
</dbReference>
<dbReference type="EC" id="6.3.5.4" evidence="3"/>
<dbReference type="InterPro" id="IPR029055">
    <property type="entry name" value="Ntn_hydrolases_N"/>
</dbReference>
<dbReference type="GO" id="GO:0005829">
    <property type="term" value="C:cytosol"/>
    <property type="evidence" value="ECO:0007669"/>
    <property type="project" value="TreeGrafter"/>
</dbReference>
<dbReference type="EMBL" id="QVLV01000016">
    <property type="protein sequence ID" value="RGE57328.1"/>
    <property type="molecule type" value="Genomic_DNA"/>
</dbReference>
<evidence type="ECO:0000256" key="1">
    <source>
        <dbReference type="ARBA" id="ARBA00005187"/>
    </source>
</evidence>
<dbReference type="Pfam" id="PF00733">
    <property type="entry name" value="Asn_synthase"/>
    <property type="match status" value="1"/>
</dbReference>
<feature type="site" description="Important for beta-aspartyl-AMP intermediate formation" evidence="11">
    <location>
        <position position="375"/>
    </location>
</feature>
<dbReference type="CDD" id="cd01991">
    <property type="entry name" value="Asn_synthase_B_C"/>
    <property type="match status" value="1"/>
</dbReference>
<dbReference type="SUPFAM" id="SSF56235">
    <property type="entry name" value="N-terminal nucleophile aminohydrolases (Ntn hydrolases)"/>
    <property type="match status" value="1"/>
</dbReference>
<comment type="caution">
    <text evidence="13">The sequence shown here is derived from an EMBL/GenBank/DDBJ whole genome shotgun (WGS) entry which is preliminary data.</text>
</comment>
<keyword evidence="5 10" id="KW-0067">ATP-binding</keyword>
<dbReference type="GO" id="GO:0004066">
    <property type="term" value="F:asparagine synthase (glutamine-hydrolyzing) activity"/>
    <property type="evidence" value="ECO:0007669"/>
    <property type="project" value="UniProtKB-EC"/>
</dbReference>
<gene>
    <name evidence="13" type="primary">asnB</name>
    <name evidence="14" type="ORF">DWY69_09355</name>
    <name evidence="13" type="ORF">DXC51_19950</name>
</gene>
<evidence type="ECO:0000256" key="3">
    <source>
        <dbReference type="ARBA" id="ARBA00012737"/>
    </source>
</evidence>
<dbReference type="PIRSF" id="PIRSF001589">
    <property type="entry name" value="Asn_synthetase_glu-h"/>
    <property type="match status" value="1"/>
</dbReference>
<accession>A0A3E3HZT3</accession>
<evidence type="ECO:0000259" key="12">
    <source>
        <dbReference type="PROSITE" id="PS51278"/>
    </source>
</evidence>
<evidence type="ECO:0000256" key="8">
    <source>
        <dbReference type="ARBA" id="ARBA00048741"/>
    </source>
</evidence>
<evidence type="ECO:0000256" key="5">
    <source>
        <dbReference type="ARBA" id="ARBA00022840"/>
    </source>
</evidence>
<dbReference type="GO" id="GO:0005524">
    <property type="term" value="F:ATP binding"/>
    <property type="evidence" value="ECO:0007669"/>
    <property type="project" value="UniProtKB-KW"/>
</dbReference>
<feature type="active site" description="For GATase activity" evidence="9">
    <location>
        <position position="2"/>
    </location>
</feature>
<dbReference type="PANTHER" id="PTHR43284">
    <property type="entry name" value="ASPARAGINE SYNTHETASE (GLUTAMINE-HYDROLYZING)"/>
    <property type="match status" value="1"/>
</dbReference>
<feature type="binding site" evidence="10">
    <location>
        <begin position="373"/>
        <end position="374"/>
    </location>
    <ligand>
        <name>ATP</name>
        <dbReference type="ChEBI" id="CHEBI:30616"/>
    </ligand>
</feature>
<evidence type="ECO:0000256" key="6">
    <source>
        <dbReference type="ARBA" id="ARBA00022888"/>
    </source>
</evidence>
<keyword evidence="9" id="KW-0028">Amino-acid biosynthesis</keyword>
<dbReference type="InterPro" id="IPR017932">
    <property type="entry name" value="GATase_2_dom"/>
</dbReference>
<comment type="catalytic activity">
    <reaction evidence="8">
        <text>L-aspartate + L-glutamine + ATP + H2O = L-asparagine + L-glutamate + AMP + diphosphate + H(+)</text>
        <dbReference type="Rhea" id="RHEA:12228"/>
        <dbReference type="ChEBI" id="CHEBI:15377"/>
        <dbReference type="ChEBI" id="CHEBI:15378"/>
        <dbReference type="ChEBI" id="CHEBI:29985"/>
        <dbReference type="ChEBI" id="CHEBI:29991"/>
        <dbReference type="ChEBI" id="CHEBI:30616"/>
        <dbReference type="ChEBI" id="CHEBI:33019"/>
        <dbReference type="ChEBI" id="CHEBI:58048"/>
        <dbReference type="ChEBI" id="CHEBI:58359"/>
        <dbReference type="ChEBI" id="CHEBI:456215"/>
        <dbReference type="EC" id="6.3.5.4"/>
    </reaction>
</comment>
<dbReference type="OrthoDB" id="9763290at2"/>
<dbReference type="InterPro" id="IPR006426">
    <property type="entry name" value="Asn_synth_AEB"/>
</dbReference>
<feature type="binding site" evidence="10">
    <location>
        <position position="107"/>
    </location>
    <ligand>
        <name>L-glutamine</name>
        <dbReference type="ChEBI" id="CHEBI:58359"/>
    </ligand>
</feature>
<organism evidence="13 15">
    <name type="scientific">Eisenbergiella massiliensis</name>
    <dbReference type="NCBI Taxonomy" id="1720294"/>
    <lineage>
        <taxon>Bacteria</taxon>
        <taxon>Bacillati</taxon>
        <taxon>Bacillota</taxon>
        <taxon>Clostridia</taxon>
        <taxon>Lachnospirales</taxon>
        <taxon>Lachnospiraceae</taxon>
        <taxon>Eisenbergiella</taxon>
    </lineage>
</organism>
<keyword evidence="6 9" id="KW-0061">Asparagine biosynthesis</keyword>
<dbReference type="AlphaFoldDB" id="A0A3E3HZT3"/>
<keyword evidence="13" id="KW-0436">Ligase</keyword>
<evidence type="ECO:0000313" key="13">
    <source>
        <dbReference type="EMBL" id="RGE57328.1"/>
    </source>
</evidence>
<evidence type="ECO:0000256" key="7">
    <source>
        <dbReference type="ARBA" id="ARBA00022962"/>
    </source>
</evidence>
<keyword evidence="15" id="KW-1185">Reference proteome</keyword>
<dbReference type="NCBIfam" id="TIGR01536">
    <property type="entry name" value="asn_synth_AEB"/>
    <property type="match status" value="1"/>
</dbReference>
<reference evidence="13 16" key="1">
    <citation type="submission" date="2018-08" db="EMBL/GenBank/DDBJ databases">
        <title>A genome reference for cultivated species of the human gut microbiota.</title>
        <authorList>
            <person name="Zou Y."/>
            <person name="Xue W."/>
            <person name="Luo G."/>
        </authorList>
    </citation>
    <scope>NUCLEOTIDE SEQUENCE [LARGE SCALE GENOMIC DNA]</scope>
    <source>
        <strain evidence="14 16">AF26-4BH</strain>
        <strain evidence="13">TF05-5AC</strain>
    </source>
</reference>
<dbReference type="PROSITE" id="PS51278">
    <property type="entry name" value="GATASE_TYPE_2"/>
    <property type="match status" value="1"/>
</dbReference>
<dbReference type="Proteomes" id="UP000260812">
    <property type="component" value="Unassembled WGS sequence"/>
</dbReference>
<keyword evidence="7 9" id="KW-0315">Glutamine amidotransferase</keyword>
<keyword evidence="4 10" id="KW-0547">Nucleotide-binding</keyword>
<dbReference type="GO" id="GO:0006529">
    <property type="term" value="P:asparagine biosynthetic process"/>
    <property type="evidence" value="ECO:0007669"/>
    <property type="project" value="UniProtKB-KW"/>
</dbReference>
<name>A0A3E3HZT3_9FIRM</name>
<comment type="similarity">
    <text evidence="2">Belongs to the asparagine synthetase family.</text>
</comment>
<evidence type="ECO:0000256" key="9">
    <source>
        <dbReference type="PIRSR" id="PIRSR001589-1"/>
    </source>
</evidence>
<dbReference type="SUPFAM" id="SSF52402">
    <property type="entry name" value="Adenine nucleotide alpha hydrolases-like"/>
    <property type="match status" value="1"/>
</dbReference>
<dbReference type="PANTHER" id="PTHR43284:SF1">
    <property type="entry name" value="ASPARAGINE SYNTHETASE"/>
    <property type="match status" value="1"/>
</dbReference>
<dbReference type="Pfam" id="PF13537">
    <property type="entry name" value="GATase_7"/>
    <property type="match status" value="1"/>
</dbReference>
<dbReference type="InterPro" id="IPR001962">
    <property type="entry name" value="Asn_synthase"/>
</dbReference>
<dbReference type="GeneID" id="97989080"/>
<proteinExistence type="inferred from homology"/>
<dbReference type="Gene3D" id="3.40.50.620">
    <property type="entry name" value="HUPs"/>
    <property type="match status" value="1"/>
</dbReference>
<dbReference type="InterPro" id="IPR014729">
    <property type="entry name" value="Rossmann-like_a/b/a_fold"/>
</dbReference>
<dbReference type="InterPro" id="IPR033738">
    <property type="entry name" value="AsnB_N"/>
</dbReference>
<feature type="binding site" evidence="10">
    <location>
        <position position="300"/>
    </location>
    <ligand>
        <name>ATP</name>
        <dbReference type="ChEBI" id="CHEBI:30616"/>
    </ligand>
</feature>
<protein>
    <recommendedName>
        <fullName evidence="3">asparagine synthase (glutamine-hydrolyzing)</fullName>
        <ecNumber evidence="3">6.3.5.4</ecNumber>
    </recommendedName>
</protein>
<evidence type="ECO:0000256" key="4">
    <source>
        <dbReference type="ARBA" id="ARBA00022741"/>
    </source>
</evidence>
<evidence type="ECO:0000313" key="14">
    <source>
        <dbReference type="EMBL" id="RGE72105.1"/>
    </source>
</evidence>
<dbReference type="Gene3D" id="3.60.20.10">
    <property type="entry name" value="Glutamine Phosphoribosylpyrophosphate, subunit 1, domain 1"/>
    <property type="match status" value="1"/>
</dbReference>
<evidence type="ECO:0000313" key="16">
    <source>
        <dbReference type="Proteomes" id="UP000261166"/>
    </source>
</evidence>
<evidence type="ECO:0000313" key="15">
    <source>
        <dbReference type="Proteomes" id="UP000260812"/>
    </source>
</evidence>
<dbReference type="RefSeq" id="WP_025488493.1">
    <property type="nucleotide sequence ID" value="NZ_JBKUNB010000008.1"/>
</dbReference>
<evidence type="ECO:0000256" key="10">
    <source>
        <dbReference type="PIRSR" id="PIRSR001589-2"/>
    </source>
</evidence>
<evidence type="ECO:0000256" key="11">
    <source>
        <dbReference type="PIRSR" id="PIRSR001589-3"/>
    </source>
</evidence>
<dbReference type="CDD" id="cd00712">
    <property type="entry name" value="AsnB"/>
    <property type="match status" value="1"/>
</dbReference>
<feature type="domain" description="Glutamine amidotransferase type-2" evidence="12">
    <location>
        <begin position="2"/>
        <end position="220"/>
    </location>
</feature>
<dbReference type="Proteomes" id="UP000261166">
    <property type="component" value="Unassembled WGS sequence"/>
</dbReference>
<dbReference type="EMBL" id="QVLU01000007">
    <property type="protein sequence ID" value="RGE72105.1"/>
    <property type="molecule type" value="Genomic_DNA"/>
</dbReference>
<evidence type="ECO:0000256" key="2">
    <source>
        <dbReference type="ARBA" id="ARBA00005752"/>
    </source>
</evidence>
<sequence length="634" mass="72036">MCGICGFVSRGDISLEALRGMNDTMYHRGPNDSGAEIYVGGDGYRVGFAQRRLSIMDLSELGHQPMHSEAAFGVAGQCVSVVFNGEIYNFGELKKELSDYPFKSNCDTEVIIAAYLKWGISCIDRMNGMFAIALYDRRSEEVFLVRDRIGKKPLYYWIEGGNLVFGSELKPLMACPGFRKEIRRDVLARFLYQQYINAPDSIFKDVYKLEPGGVLRFHQGEVKKWKYWDIGRVYHRMQERPVEDFDEAKGELKGLLKSAVASRMIADVPLGSFLSGGYDSSLMTAIAQENSAEPVKTFSIGFEEERYDEAAYARQVAEYLGTDHTEAYIDEKGMFELVESIPKYYDEPFADSSQIPTMLVSALARERVTVALSGDGGDEFFCGYQMYDRLAQAQRLDGAGAFVHGVLGLPGLKGAKLEERLPVKVRAVSENRDPELKTQVCPPAYLKTAMAFVPGSGLDCRYPQESGYQVKDWQIRRMLLDMDTYLPGDILCKVDRASMKYSLEARCPILDKDVMEYSFRLPHSFKYDGKEKKRILKSIAYDYIPREMLDRKKKGFSVPLDKWLRGPLRESLETYSEKGFLGRQGIFDEDYVSRFVARYLEQGDGGPGSGSNYSRIVWAFYTFQQWYACYIRQA</sequence>
<comment type="pathway">
    <text evidence="1">Amino-acid biosynthesis; L-asparagine biosynthesis; L-asparagine from L-aspartate (L-Gln route): step 1/1.</text>
</comment>